<organism evidence="6 7">
    <name type="scientific">Clostridium magnum DSM 2767</name>
    <dbReference type="NCBI Taxonomy" id="1121326"/>
    <lineage>
        <taxon>Bacteria</taxon>
        <taxon>Bacillati</taxon>
        <taxon>Bacillota</taxon>
        <taxon>Clostridia</taxon>
        <taxon>Eubacteriales</taxon>
        <taxon>Clostridiaceae</taxon>
        <taxon>Clostridium</taxon>
    </lineage>
</organism>
<sequence length="383" mass="40856">MSFSIFQSPEKIIYGEDTVNLTGREAVTFGNKVLVVTGKGSSKKTGALDKVLKSLKDSSLEYIVFDKVESDPSVNTVREGVKLAKQEGANLIVALGGGSALDAAKGISVMTGNKGDIVDYEKKTPEKEGMPIIAIPTTAGTGSEVTKFTIITDTERKIKMLIGGDTLIPKVAILDHKLTVMMPPAVTAATGMDALTHAIEAFISKKSQPTTDMYALSAIKIISANLAKAVLDGENLEARKNMLLGQMYAGLAFSNASVALVHSMSRPLGAYFKVPHGLANALLLPVVMEFNRAACAEKFVSIAKAMGEKTNHKSVRDASSLAVEAVNKLFFETGLPKTLKQVGVEKELIEKMAEDAMASGSTANNPRKPNVKELVGIYNKIYE</sequence>
<dbReference type="OrthoDB" id="9804734at2"/>
<gene>
    <name evidence="6" type="primary">dhaT_1</name>
    <name evidence="6" type="ORF">CLMAG_28420</name>
</gene>
<evidence type="ECO:0000256" key="3">
    <source>
        <dbReference type="ARBA" id="ARBA00023027"/>
    </source>
</evidence>
<name>A0A162SD88_9CLOT</name>
<dbReference type="FunFam" id="3.40.50.1970:FF:000003">
    <property type="entry name" value="Alcohol dehydrogenase, iron-containing"/>
    <property type="match status" value="1"/>
</dbReference>
<dbReference type="Pfam" id="PF00465">
    <property type="entry name" value="Fe-ADH"/>
    <property type="match status" value="1"/>
</dbReference>
<evidence type="ECO:0000313" key="7">
    <source>
        <dbReference type="Proteomes" id="UP000076603"/>
    </source>
</evidence>
<comment type="caution">
    <text evidence="6">The sequence shown here is derived from an EMBL/GenBank/DDBJ whole genome shotgun (WGS) entry which is preliminary data.</text>
</comment>
<dbReference type="InterPro" id="IPR018211">
    <property type="entry name" value="ADH_Fe_CS"/>
</dbReference>
<keyword evidence="3" id="KW-0520">NAD</keyword>
<dbReference type="GO" id="GO:0047516">
    <property type="term" value="F:1,3-propanediol dehydrogenase activity"/>
    <property type="evidence" value="ECO:0007669"/>
    <property type="project" value="UniProtKB-EC"/>
</dbReference>
<evidence type="ECO:0000259" key="5">
    <source>
        <dbReference type="Pfam" id="PF25137"/>
    </source>
</evidence>
<keyword evidence="7" id="KW-1185">Reference proteome</keyword>
<dbReference type="PATRIC" id="fig|1121326.3.peg.2858"/>
<dbReference type="EC" id="1.1.1.202" evidence="6"/>
<dbReference type="FunFam" id="1.20.1090.10:FF:000001">
    <property type="entry name" value="Aldehyde-alcohol dehydrogenase"/>
    <property type="match status" value="1"/>
</dbReference>
<feature type="domain" description="Fe-containing alcohol dehydrogenase-like C-terminal" evidence="5">
    <location>
        <begin position="187"/>
        <end position="382"/>
    </location>
</feature>
<dbReference type="Gene3D" id="1.20.1090.10">
    <property type="entry name" value="Dehydroquinate synthase-like - alpha domain"/>
    <property type="match status" value="1"/>
</dbReference>
<dbReference type="PROSITE" id="PS00913">
    <property type="entry name" value="ADH_IRON_1"/>
    <property type="match status" value="1"/>
</dbReference>
<dbReference type="SUPFAM" id="SSF56796">
    <property type="entry name" value="Dehydroquinate synthase-like"/>
    <property type="match status" value="1"/>
</dbReference>
<reference evidence="6 7" key="1">
    <citation type="submission" date="2016-04" db="EMBL/GenBank/DDBJ databases">
        <title>Genome sequence of Clostridium magnum DSM 2767.</title>
        <authorList>
            <person name="Poehlein A."/>
            <person name="Uhlig R."/>
            <person name="Fischer R."/>
            <person name="Bahl H."/>
            <person name="Daniel R."/>
        </authorList>
    </citation>
    <scope>NUCLEOTIDE SEQUENCE [LARGE SCALE GENOMIC DNA]</scope>
    <source>
        <strain evidence="6 7">DSM 2767</strain>
    </source>
</reference>
<dbReference type="InterPro" id="IPR039697">
    <property type="entry name" value="Alcohol_dehydrogenase_Fe"/>
</dbReference>
<comment type="similarity">
    <text evidence="1">Belongs to the iron-containing alcohol dehydrogenase family.</text>
</comment>
<dbReference type="STRING" id="1121326.CLMAG_28420"/>
<dbReference type="Proteomes" id="UP000076603">
    <property type="component" value="Unassembled WGS sequence"/>
</dbReference>
<dbReference type="PANTHER" id="PTHR11496">
    <property type="entry name" value="ALCOHOL DEHYDROGENASE"/>
    <property type="match status" value="1"/>
</dbReference>
<dbReference type="InterPro" id="IPR001670">
    <property type="entry name" value="ADH_Fe/GldA"/>
</dbReference>
<keyword evidence="2 6" id="KW-0560">Oxidoreductase</keyword>
<dbReference type="Pfam" id="PF25137">
    <property type="entry name" value="ADH_Fe_C"/>
    <property type="match status" value="1"/>
</dbReference>
<dbReference type="GO" id="GO:0004022">
    <property type="term" value="F:alcohol dehydrogenase (NAD+) activity"/>
    <property type="evidence" value="ECO:0007669"/>
    <property type="project" value="TreeGrafter"/>
</dbReference>
<dbReference type="EMBL" id="LWAE01000003">
    <property type="protein sequence ID" value="KZL91084.1"/>
    <property type="molecule type" value="Genomic_DNA"/>
</dbReference>
<evidence type="ECO:0000259" key="4">
    <source>
        <dbReference type="Pfam" id="PF00465"/>
    </source>
</evidence>
<evidence type="ECO:0000256" key="1">
    <source>
        <dbReference type="ARBA" id="ARBA00007358"/>
    </source>
</evidence>
<feature type="domain" description="Alcohol dehydrogenase iron-type/glycerol dehydrogenase GldA" evidence="4">
    <location>
        <begin position="9"/>
        <end position="175"/>
    </location>
</feature>
<dbReference type="RefSeq" id="WP_066623164.1">
    <property type="nucleotide sequence ID" value="NZ_FQXL01000016.1"/>
</dbReference>
<dbReference type="Gene3D" id="3.40.50.1970">
    <property type="match status" value="1"/>
</dbReference>
<evidence type="ECO:0000256" key="2">
    <source>
        <dbReference type="ARBA" id="ARBA00023002"/>
    </source>
</evidence>
<dbReference type="CDD" id="cd08194">
    <property type="entry name" value="Fe-ADH-like"/>
    <property type="match status" value="1"/>
</dbReference>
<dbReference type="InterPro" id="IPR056798">
    <property type="entry name" value="ADH_Fe_C"/>
</dbReference>
<dbReference type="GO" id="GO:0046872">
    <property type="term" value="F:metal ion binding"/>
    <property type="evidence" value="ECO:0007669"/>
    <property type="project" value="InterPro"/>
</dbReference>
<dbReference type="PANTHER" id="PTHR11496:SF102">
    <property type="entry name" value="ALCOHOL DEHYDROGENASE 4"/>
    <property type="match status" value="1"/>
</dbReference>
<dbReference type="AlphaFoldDB" id="A0A162SD88"/>
<protein>
    <submittedName>
        <fullName evidence="6">1,3-propanediol dehydrogenase</fullName>
        <ecNumber evidence="6">1.1.1.202</ecNumber>
    </submittedName>
</protein>
<accession>A0A162SD88</accession>
<evidence type="ECO:0000313" key="6">
    <source>
        <dbReference type="EMBL" id="KZL91084.1"/>
    </source>
</evidence>
<proteinExistence type="inferred from homology"/>